<keyword evidence="9" id="KW-0175">Coiled coil</keyword>
<organism evidence="16 17">
    <name type="scientific">Eiseniibacteriota bacterium</name>
    <dbReference type="NCBI Taxonomy" id="2212470"/>
    <lineage>
        <taxon>Bacteria</taxon>
        <taxon>Candidatus Eiseniibacteriota</taxon>
    </lineage>
</organism>
<dbReference type="PANTHER" id="PTHR11946">
    <property type="entry name" value="VALYL-TRNA SYNTHETASES"/>
    <property type="match status" value="1"/>
</dbReference>
<dbReference type="GO" id="GO:0005524">
    <property type="term" value="F:ATP binding"/>
    <property type="evidence" value="ECO:0007669"/>
    <property type="project" value="UniProtKB-KW"/>
</dbReference>
<dbReference type="InterPro" id="IPR002303">
    <property type="entry name" value="Valyl-tRNA_ligase"/>
</dbReference>
<evidence type="ECO:0000256" key="11">
    <source>
        <dbReference type="ARBA" id="ARBA00047552"/>
    </source>
</evidence>
<dbReference type="Pfam" id="PF00133">
    <property type="entry name" value="tRNA-synt_1"/>
    <property type="match status" value="1"/>
</dbReference>
<proteinExistence type="inferred from homology"/>
<dbReference type="InterPro" id="IPR002300">
    <property type="entry name" value="aa-tRNA-synth_Ia"/>
</dbReference>
<evidence type="ECO:0000259" key="14">
    <source>
        <dbReference type="Pfam" id="PF00133"/>
    </source>
</evidence>
<dbReference type="InterPro" id="IPR013155">
    <property type="entry name" value="M/V/L/I-tRNA-synth_anticd-bd"/>
</dbReference>
<evidence type="ECO:0000256" key="3">
    <source>
        <dbReference type="ARBA" id="ARBA00013169"/>
    </source>
</evidence>
<dbReference type="Gene3D" id="3.40.50.620">
    <property type="entry name" value="HUPs"/>
    <property type="match status" value="2"/>
</dbReference>
<feature type="domain" description="Aminoacyl-tRNA synthetase class Ia" evidence="14">
    <location>
        <begin position="19"/>
        <end position="566"/>
    </location>
</feature>
<evidence type="ECO:0000256" key="10">
    <source>
        <dbReference type="ARBA" id="ARBA00023146"/>
    </source>
</evidence>
<comment type="subunit">
    <text evidence="2">Monomer.</text>
</comment>
<evidence type="ECO:0000256" key="8">
    <source>
        <dbReference type="ARBA" id="ARBA00022917"/>
    </source>
</evidence>
<dbReference type="FunFam" id="3.40.50.620:FF:000098">
    <property type="entry name" value="Valine--tRNA ligase"/>
    <property type="match status" value="1"/>
</dbReference>
<dbReference type="PROSITE" id="PS00178">
    <property type="entry name" value="AA_TRNA_LIGASE_I"/>
    <property type="match status" value="1"/>
</dbReference>
<comment type="catalytic activity">
    <reaction evidence="11">
        <text>tRNA(Val) + L-valine + ATP = L-valyl-tRNA(Val) + AMP + diphosphate</text>
        <dbReference type="Rhea" id="RHEA:10704"/>
        <dbReference type="Rhea" id="RHEA-COMP:9672"/>
        <dbReference type="Rhea" id="RHEA-COMP:9708"/>
        <dbReference type="ChEBI" id="CHEBI:30616"/>
        <dbReference type="ChEBI" id="CHEBI:33019"/>
        <dbReference type="ChEBI" id="CHEBI:57762"/>
        <dbReference type="ChEBI" id="CHEBI:78442"/>
        <dbReference type="ChEBI" id="CHEBI:78537"/>
        <dbReference type="ChEBI" id="CHEBI:456215"/>
        <dbReference type="EC" id="6.1.1.9"/>
    </reaction>
</comment>
<dbReference type="InterPro" id="IPR014729">
    <property type="entry name" value="Rossmann-like_a/b/a_fold"/>
</dbReference>
<evidence type="ECO:0000256" key="2">
    <source>
        <dbReference type="ARBA" id="ARBA00011245"/>
    </source>
</evidence>
<keyword evidence="10 13" id="KW-0030">Aminoacyl-tRNA synthetase</keyword>
<dbReference type="GO" id="GO:0005829">
    <property type="term" value="C:cytosol"/>
    <property type="evidence" value="ECO:0007669"/>
    <property type="project" value="TreeGrafter"/>
</dbReference>
<keyword evidence="8 13" id="KW-0648">Protein biosynthesis</keyword>
<sequence>MSKPELPKAYEAKDHETRIYAEWEKDKEFRATVNPDREPYTIMIPPPNVTGVLHMGHVLDNALQDSMIRFRRMQGREALWQPGTDHAGIATQNVVEKALRAEGKTRHDLGREKFVEKAWAWKEEKGGHILQQLRRLGSSPDWDRTRFTMEPDLSKAVTEAFIRLHKKGLVYRGNYIVNWCPRCMTALSDEEVEHTDEQSSLWHIRYPLSDGSGHVTVATTRPETMLGDTAIAIHPDSEKTAHLKGKTVRLPFLDREIPIVEDDYVDAEFGAGALKVTPAHDPNDFEIGKRHNLPAINVMNKDATISEEGGPFAGMDRYDARKKVVAELEEMGLLEKIEDHPNAMGRCHRCNTVVEPTLSMQWFVKMQPLADPALKAYHDGDVKFIPEHWGKTYTHWLGNIRDWVISRQLWWGHRIPVYYCDGCEHEMVAHEAPANCEKCQGTAITQDPDVLDTWFSSWLWPFSTLGWPEKTKDLEYFYPTQWLTTGPDIIFFWVARMIMAGLEFMGEVPFKEVYLHGIVRDGKGRKMSKSLGNSPEPIDIIDEYGADALRFTMIALTPTGQDVQFDAKKTELGRNFANKIWNASRLILSNLEGYTGQETMAEPTAADRWILSRLDRAISEVTKAFDESRFSEAAWYLYEFFWKEYCDWYLEFSKLRLRGEEGEEARSRAQHTTLEVLKTSLTLLHPLFPFMTEAVWENVPSTEGRLIAANWPDARGAVDEAAEREIEPVMEAISALRNMRGEMNVPPSTRLSIMVQTDTNTQALLEKGTGLLRTLARVDSIVMG</sequence>
<dbReference type="AlphaFoldDB" id="A0A7Y2E5Z2"/>
<dbReference type="GO" id="GO:0006438">
    <property type="term" value="P:valyl-tRNA aminoacylation"/>
    <property type="evidence" value="ECO:0007669"/>
    <property type="project" value="UniProtKB-UniRule"/>
</dbReference>
<comment type="subcellular location">
    <subcellularLocation>
        <location evidence="1">Cytoplasm</location>
    </subcellularLocation>
</comment>
<reference evidence="16 17" key="1">
    <citation type="submission" date="2020-03" db="EMBL/GenBank/DDBJ databases">
        <title>Metabolic flexibility allows generalist bacteria to become dominant in a frequently disturbed ecosystem.</title>
        <authorList>
            <person name="Chen Y.-J."/>
            <person name="Leung P.M."/>
            <person name="Bay S.K."/>
            <person name="Hugenholtz P."/>
            <person name="Kessler A.J."/>
            <person name="Shelley G."/>
            <person name="Waite D.W."/>
            <person name="Cook P.L."/>
            <person name="Greening C."/>
        </authorList>
    </citation>
    <scope>NUCLEOTIDE SEQUENCE [LARGE SCALE GENOMIC DNA]</scope>
    <source>
        <strain evidence="16">SS_bin_28</strain>
    </source>
</reference>
<dbReference type="InterPro" id="IPR033705">
    <property type="entry name" value="Anticodon_Ia_Val"/>
</dbReference>
<dbReference type="CDD" id="cd00817">
    <property type="entry name" value="ValRS_core"/>
    <property type="match status" value="1"/>
</dbReference>
<keyword evidence="4" id="KW-0963">Cytoplasm</keyword>
<protein>
    <recommendedName>
        <fullName evidence="3 12">Valine--tRNA ligase</fullName>
        <ecNumber evidence="3 12">6.1.1.9</ecNumber>
    </recommendedName>
</protein>
<gene>
    <name evidence="16" type="ORF">HKN21_03605</name>
</gene>
<dbReference type="FunFam" id="3.90.740.10:FF:000005">
    <property type="entry name" value="Valine--tRNA ligase, mitochondrial"/>
    <property type="match status" value="1"/>
</dbReference>
<name>A0A7Y2E5Z2_UNCEI</name>
<dbReference type="SUPFAM" id="SSF50677">
    <property type="entry name" value="ValRS/IleRS/LeuRS editing domain"/>
    <property type="match status" value="1"/>
</dbReference>
<feature type="non-terminal residue" evidence="16">
    <location>
        <position position="784"/>
    </location>
</feature>
<dbReference type="InterPro" id="IPR009080">
    <property type="entry name" value="tRNAsynth_Ia_anticodon-bd"/>
</dbReference>
<dbReference type="GO" id="GO:0002161">
    <property type="term" value="F:aminoacyl-tRNA deacylase activity"/>
    <property type="evidence" value="ECO:0007669"/>
    <property type="project" value="InterPro"/>
</dbReference>
<evidence type="ECO:0000256" key="5">
    <source>
        <dbReference type="ARBA" id="ARBA00022598"/>
    </source>
</evidence>
<dbReference type="Gene3D" id="3.90.740.10">
    <property type="entry name" value="Valyl/Leucyl/Isoleucyl-tRNA synthetase, editing domain"/>
    <property type="match status" value="1"/>
</dbReference>
<dbReference type="CDD" id="cd07962">
    <property type="entry name" value="Anticodon_Ia_Val"/>
    <property type="match status" value="1"/>
</dbReference>
<evidence type="ECO:0000259" key="15">
    <source>
        <dbReference type="Pfam" id="PF08264"/>
    </source>
</evidence>
<evidence type="ECO:0000313" key="17">
    <source>
        <dbReference type="Proteomes" id="UP000547674"/>
    </source>
</evidence>
<dbReference type="GO" id="GO:0004832">
    <property type="term" value="F:valine-tRNA ligase activity"/>
    <property type="evidence" value="ECO:0007669"/>
    <property type="project" value="UniProtKB-UniRule"/>
</dbReference>
<dbReference type="PANTHER" id="PTHR11946:SF93">
    <property type="entry name" value="VALINE--TRNA LIGASE, CHLOROPLASTIC_MITOCHONDRIAL 2"/>
    <property type="match status" value="1"/>
</dbReference>
<dbReference type="EMBL" id="JABDJR010000135">
    <property type="protein sequence ID" value="NNF05821.1"/>
    <property type="molecule type" value="Genomic_DNA"/>
</dbReference>
<dbReference type="SUPFAM" id="SSF47323">
    <property type="entry name" value="Anticodon-binding domain of a subclass of class I aminoacyl-tRNA synthetases"/>
    <property type="match status" value="1"/>
</dbReference>
<evidence type="ECO:0000256" key="6">
    <source>
        <dbReference type="ARBA" id="ARBA00022741"/>
    </source>
</evidence>
<keyword evidence="5 13" id="KW-0436">Ligase</keyword>
<comment type="similarity">
    <text evidence="13">Belongs to the class-I aminoacyl-tRNA synthetase family.</text>
</comment>
<dbReference type="FunFam" id="3.40.50.620:FF:000032">
    <property type="entry name" value="Valine--tRNA ligase"/>
    <property type="match status" value="1"/>
</dbReference>
<dbReference type="EC" id="6.1.1.9" evidence="3 12"/>
<dbReference type="PRINTS" id="PR00986">
    <property type="entry name" value="TRNASYNTHVAL"/>
</dbReference>
<evidence type="ECO:0000256" key="4">
    <source>
        <dbReference type="ARBA" id="ARBA00022490"/>
    </source>
</evidence>
<accession>A0A7Y2E5Z2</accession>
<dbReference type="Pfam" id="PF08264">
    <property type="entry name" value="Anticodon_1"/>
    <property type="match status" value="1"/>
</dbReference>
<evidence type="ECO:0000256" key="9">
    <source>
        <dbReference type="ARBA" id="ARBA00023054"/>
    </source>
</evidence>
<dbReference type="InterPro" id="IPR001412">
    <property type="entry name" value="aa-tRNA-synth_I_CS"/>
</dbReference>
<dbReference type="Proteomes" id="UP000547674">
    <property type="component" value="Unassembled WGS sequence"/>
</dbReference>
<dbReference type="NCBIfam" id="TIGR00422">
    <property type="entry name" value="valS"/>
    <property type="match status" value="1"/>
</dbReference>
<dbReference type="InterPro" id="IPR009008">
    <property type="entry name" value="Val/Leu/Ile-tRNA-synth_edit"/>
</dbReference>
<evidence type="ECO:0000256" key="1">
    <source>
        <dbReference type="ARBA" id="ARBA00004496"/>
    </source>
</evidence>
<evidence type="ECO:0000256" key="12">
    <source>
        <dbReference type="NCBIfam" id="TIGR00422"/>
    </source>
</evidence>
<evidence type="ECO:0000256" key="7">
    <source>
        <dbReference type="ARBA" id="ARBA00022840"/>
    </source>
</evidence>
<comment type="caution">
    <text evidence="16">The sequence shown here is derived from an EMBL/GenBank/DDBJ whole genome shotgun (WGS) entry which is preliminary data.</text>
</comment>
<dbReference type="Gene3D" id="1.10.730.10">
    <property type="entry name" value="Isoleucyl-tRNA Synthetase, Domain 1"/>
    <property type="match status" value="1"/>
</dbReference>
<feature type="domain" description="Methionyl/Valyl/Leucyl/Isoleucyl-tRNA synthetase anticodon-binding" evidence="15">
    <location>
        <begin position="607"/>
        <end position="754"/>
    </location>
</feature>
<keyword evidence="7 13" id="KW-0067">ATP-binding</keyword>
<dbReference type="NCBIfam" id="NF004349">
    <property type="entry name" value="PRK05729.1"/>
    <property type="match status" value="1"/>
</dbReference>
<evidence type="ECO:0000313" key="16">
    <source>
        <dbReference type="EMBL" id="NNF05821.1"/>
    </source>
</evidence>
<keyword evidence="6 13" id="KW-0547">Nucleotide-binding</keyword>
<dbReference type="HAMAP" id="MF_02004">
    <property type="entry name" value="Val_tRNA_synth_type1"/>
    <property type="match status" value="1"/>
</dbReference>
<dbReference type="SUPFAM" id="SSF52374">
    <property type="entry name" value="Nucleotidylyl transferase"/>
    <property type="match status" value="1"/>
</dbReference>
<evidence type="ECO:0000256" key="13">
    <source>
        <dbReference type="RuleBase" id="RU363035"/>
    </source>
</evidence>